<dbReference type="GO" id="GO:0005737">
    <property type="term" value="C:cytoplasm"/>
    <property type="evidence" value="ECO:0007669"/>
    <property type="project" value="UniProtKB-SubCell"/>
</dbReference>
<keyword evidence="5" id="KW-0808">Transferase</keyword>
<dbReference type="SUPFAM" id="SSF55821">
    <property type="entry name" value="YrdC/RibB"/>
    <property type="match status" value="1"/>
</dbReference>
<dbReference type="PANTHER" id="PTHR17490:SF16">
    <property type="entry name" value="THREONYLCARBAMOYL-AMP SYNTHASE"/>
    <property type="match status" value="1"/>
</dbReference>
<comment type="subcellular location">
    <subcellularLocation>
        <location evidence="1">Cytoplasm</location>
    </subcellularLocation>
</comment>
<sequence>MRIIEVKNNKLSQPDLKKAILILKKGGIIIYPTETAYAIGGDALNKKVIKKIFSLKSRSQKKPLPVIAGSFKQAKKIAVFDQSSTVLAKKYWPGPLTLILKRKKIAPAILTAGKEKIAVRVAGLKIAREISIRLNRPLVSTSANVSGKKECYTVKAILKQSSRLTEKVDIILDAGKLPKVKPSTIAEVKNGKIKVLREGPIVLS</sequence>
<keyword evidence="4" id="KW-0963">Cytoplasm</keyword>
<gene>
    <name evidence="13" type="ORF">COY66_01455</name>
</gene>
<protein>
    <recommendedName>
        <fullName evidence="10">L-threonylcarbamoyladenylate synthase</fullName>
        <ecNumber evidence="3">2.7.7.87</ecNumber>
    </recommendedName>
    <alternativeName>
        <fullName evidence="10">L-threonylcarbamoyladenylate synthase</fullName>
    </alternativeName>
</protein>
<dbReference type="NCBIfam" id="TIGR00057">
    <property type="entry name" value="L-threonylcarbamoyladenylate synthase"/>
    <property type="match status" value="1"/>
</dbReference>
<evidence type="ECO:0000256" key="2">
    <source>
        <dbReference type="ARBA" id="ARBA00007663"/>
    </source>
</evidence>
<comment type="caution">
    <text evidence="13">The sequence shown here is derived from an EMBL/GenBank/DDBJ whole genome shotgun (WGS) entry which is preliminary data.</text>
</comment>
<dbReference type="Gene3D" id="3.90.870.10">
    <property type="entry name" value="DHBP synthase"/>
    <property type="match status" value="1"/>
</dbReference>
<dbReference type="Pfam" id="PF01300">
    <property type="entry name" value="Sua5_yciO_yrdC"/>
    <property type="match status" value="1"/>
</dbReference>
<proteinExistence type="inferred from homology"/>
<evidence type="ECO:0000256" key="11">
    <source>
        <dbReference type="ARBA" id="ARBA00048366"/>
    </source>
</evidence>
<evidence type="ECO:0000256" key="5">
    <source>
        <dbReference type="ARBA" id="ARBA00022679"/>
    </source>
</evidence>
<dbReference type="GO" id="GO:0061710">
    <property type="term" value="F:L-threonylcarbamoyladenylate synthase"/>
    <property type="evidence" value="ECO:0007669"/>
    <property type="project" value="UniProtKB-EC"/>
</dbReference>
<evidence type="ECO:0000313" key="14">
    <source>
        <dbReference type="Proteomes" id="UP000230779"/>
    </source>
</evidence>
<dbReference type="AlphaFoldDB" id="A0A2M7RKE6"/>
<evidence type="ECO:0000256" key="4">
    <source>
        <dbReference type="ARBA" id="ARBA00022490"/>
    </source>
</evidence>
<dbReference type="EMBL" id="PFMD01000018">
    <property type="protein sequence ID" value="PIY97052.1"/>
    <property type="molecule type" value="Genomic_DNA"/>
</dbReference>
<reference evidence="13 14" key="1">
    <citation type="submission" date="2017-09" db="EMBL/GenBank/DDBJ databases">
        <title>Depth-based differentiation of microbial function through sediment-hosted aquifers and enrichment of novel symbionts in the deep terrestrial subsurface.</title>
        <authorList>
            <person name="Probst A.J."/>
            <person name="Ladd B."/>
            <person name="Jarett J.K."/>
            <person name="Geller-Mcgrath D.E."/>
            <person name="Sieber C.M."/>
            <person name="Emerson J.B."/>
            <person name="Anantharaman K."/>
            <person name="Thomas B.C."/>
            <person name="Malmstrom R."/>
            <person name="Stieglmeier M."/>
            <person name="Klingl A."/>
            <person name="Woyke T."/>
            <person name="Ryan C.M."/>
            <person name="Banfield J.F."/>
        </authorList>
    </citation>
    <scope>NUCLEOTIDE SEQUENCE [LARGE SCALE GENOMIC DNA]</scope>
    <source>
        <strain evidence="13">CG_4_10_14_0_8_um_filter_42_10</strain>
    </source>
</reference>
<evidence type="ECO:0000259" key="12">
    <source>
        <dbReference type="PROSITE" id="PS51163"/>
    </source>
</evidence>
<evidence type="ECO:0000256" key="8">
    <source>
        <dbReference type="ARBA" id="ARBA00022741"/>
    </source>
</evidence>
<keyword evidence="8" id="KW-0547">Nucleotide-binding</keyword>
<dbReference type="InterPro" id="IPR017945">
    <property type="entry name" value="DHBP_synth_RibB-like_a/b_dom"/>
</dbReference>
<evidence type="ECO:0000256" key="3">
    <source>
        <dbReference type="ARBA" id="ARBA00012584"/>
    </source>
</evidence>
<evidence type="ECO:0000256" key="9">
    <source>
        <dbReference type="ARBA" id="ARBA00022840"/>
    </source>
</evidence>
<name>A0A2M7RKE6_9BACT</name>
<dbReference type="GO" id="GO:0000049">
    <property type="term" value="F:tRNA binding"/>
    <property type="evidence" value="ECO:0007669"/>
    <property type="project" value="TreeGrafter"/>
</dbReference>
<comment type="similarity">
    <text evidence="2">Belongs to the SUA5 family.</text>
</comment>
<evidence type="ECO:0000256" key="7">
    <source>
        <dbReference type="ARBA" id="ARBA00022695"/>
    </source>
</evidence>
<dbReference type="GO" id="GO:0008033">
    <property type="term" value="P:tRNA processing"/>
    <property type="evidence" value="ECO:0007669"/>
    <property type="project" value="UniProtKB-KW"/>
</dbReference>
<keyword evidence="6" id="KW-0819">tRNA processing</keyword>
<feature type="domain" description="YrdC-like" evidence="12">
    <location>
        <begin position="13"/>
        <end position="201"/>
    </location>
</feature>
<dbReference type="PANTHER" id="PTHR17490">
    <property type="entry name" value="SUA5"/>
    <property type="match status" value="1"/>
</dbReference>
<evidence type="ECO:0000256" key="1">
    <source>
        <dbReference type="ARBA" id="ARBA00004496"/>
    </source>
</evidence>
<dbReference type="EC" id="2.7.7.87" evidence="3"/>
<evidence type="ECO:0000313" key="13">
    <source>
        <dbReference type="EMBL" id="PIY97052.1"/>
    </source>
</evidence>
<dbReference type="GO" id="GO:0005524">
    <property type="term" value="F:ATP binding"/>
    <property type="evidence" value="ECO:0007669"/>
    <property type="project" value="UniProtKB-KW"/>
</dbReference>
<accession>A0A2M7RKE6</accession>
<keyword evidence="7" id="KW-0548">Nucleotidyltransferase</keyword>
<evidence type="ECO:0000256" key="10">
    <source>
        <dbReference type="ARBA" id="ARBA00029774"/>
    </source>
</evidence>
<dbReference type="InterPro" id="IPR050156">
    <property type="entry name" value="TC-AMP_synthase_SUA5"/>
</dbReference>
<organism evidence="13 14">
    <name type="scientific">Candidatus Kerfeldbacteria bacterium CG_4_10_14_0_8_um_filter_42_10</name>
    <dbReference type="NCBI Taxonomy" id="2014248"/>
    <lineage>
        <taxon>Bacteria</taxon>
        <taxon>Candidatus Kerfeldiibacteriota</taxon>
    </lineage>
</organism>
<keyword evidence="9" id="KW-0067">ATP-binding</keyword>
<dbReference type="GO" id="GO:0003725">
    <property type="term" value="F:double-stranded RNA binding"/>
    <property type="evidence" value="ECO:0007669"/>
    <property type="project" value="InterPro"/>
</dbReference>
<dbReference type="GO" id="GO:0006450">
    <property type="term" value="P:regulation of translational fidelity"/>
    <property type="evidence" value="ECO:0007669"/>
    <property type="project" value="TreeGrafter"/>
</dbReference>
<dbReference type="InterPro" id="IPR006070">
    <property type="entry name" value="Sua5-like_dom"/>
</dbReference>
<dbReference type="PROSITE" id="PS51163">
    <property type="entry name" value="YRDC"/>
    <property type="match status" value="1"/>
</dbReference>
<evidence type="ECO:0000256" key="6">
    <source>
        <dbReference type="ARBA" id="ARBA00022694"/>
    </source>
</evidence>
<comment type="catalytic activity">
    <reaction evidence="11">
        <text>L-threonine + hydrogencarbonate + ATP = L-threonylcarbamoyladenylate + diphosphate + H2O</text>
        <dbReference type="Rhea" id="RHEA:36407"/>
        <dbReference type="ChEBI" id="CHEBI:15377"/>
        <dbReference type="ChEBI" id="CHEBI:17544"/>
        <dbReference type="ChEBI" id="CHEBI:30616"/>
        <dbReference type="ChEBI" id="CHEBI:33019"/>
        <dbReference type="ChEBI" id="CHEBI:57926"/>
        <dbReference type="ChEBI" id="CHEBI:73682"/>
        <dbReference type="EC" id="2.7.7.87"/>
    </reaction>
</comment>
<dbReference type="Proteomes" id="UP000230779">
    <property type="component" value="Unassembled WGS sequence"/>
</dbReference>